<evidence type="ECO:0000256" key="2">
    <source>
        <dbReference type="ARBA" id="ARBA00004922"/>
    </source>
</evidence>
<dbReference type="Pfam" id="PF05686">
    <property type="entry name" value="Glyco_transf_90"/>
    <property type="match status" value="1"/>
</dbReference>
<gene>
    <name evidence="9" type="ORF">TKK_012864</name>
</gene>
<keyword evidence="5" id="KW-0808">Transferase</keyword>
<dbReference type="AlphaFoldDB" id="A0ABD2WJ07"/>
<dbReference type="Proteomes" id="UP001627154">
    <property type="component" value="Unassembled WGS sequence"/>
</dbReference>
<evidence type="ECO:0000313" key="9">
    <source>
        <dbReference type="EMBL" id="KAL3392547.1"/>
    </source>
</evidence>
<evidence type="ECO:0000256" key="5">
    <source>
        <dbReference type="ARBA" id="ARBA00022679"/>
    </source>
</evidence>
<evidence type="ECO:0000256" key="3">
    <source>
        <dbReference type="ARBA" id="ARBA00010118"/>
    </source>
</evidence>
<comment type="pathway">
    <text evidence="2">Protein modification; protein glycosylation.</text>
</comment>
<keyword evidence="7" id="KW-0732">Signal</keyword>
<feature type="domain" description="Glycosyl transferase CAP10" evidence="8">
    <location>
        <begin position="137"/>
        <end position="386"/>
    </location>
</feature>
<dbReference type="PANTHER" id="PTHR12203:SF35">
    <property type="entry name" value="PROTEIN O-GLUCOSYLTRANSFERASE 1"/>
    <property type="match status" value="1"/>
</dbReference>
<dbReference type="PANTHER" id="PTHR12203">
    <property type="entry name" value="KDEL LYS-ASP-GLU-LEU CONTAINING - RELATED"/>
    <property type="match status" value="1"/>
</dbReference>
<organism evidence="9 10">
    <name type="scientific">Trichogramma kaykai</name>
    <dbReference type="NCBI Taxonomy" id="54128"/>
    <lineage>
        <taxon>Eukaryota</taxon>
        <taxon>Metazoa</taxon>
        <taxon>Ecdysozoa</taxon>
        <taxon>Arthropoda</taxon>
        <taxon>Hexapoda</taxon>
        <taxon>Insecta</taxon>
        <taxon>Pterygota</taxon>
        <taxon>Neoptera</taxon>
        <taxon>Endopterygota</taxon>
        <taxon>Hymenoptera</taxon>
        <taxon>Apocrita</taxon>
        <taxon>Proctotrupomorpha</taxon>
        <taxon>Chalcidoidea</taxon>
        <taxon>Trichogrammatidae</taxon>
        <taxon>Trichogramma</taxon>
    </lineage>
</organism>
<dbReference type="SMART" id="SM00672">
    <property type="entry name" value="CAP10"/>
    <property type="match status" value="1"/>
</dbReference>
<evidence type="ECO:0000256" key="7">
    <source>
        <dbReference type="SAM" id="SignalP"/>
    </source>
</evidence>
<feature type="chain" id="PRO_5044886884" description="Glycosyl transferase CAP10 domain-containing protein" evidence="7">
    <location>
        <begin position="21"/>
        <end position="403"/>
    </location>
</feature>
<feature type="signal peptide" evidence="7">
    <location>
        <begin position="1"/>
        <end position="20"/>
    </location>
</feature>
<comment type="similarity">
    <text evidence="3">Belongs to the glycosyltransferase 90 family.</text>
</comment>
<dbReference type="GO" id="GO:0005788">
    <property type="term" value="C:endoplasmic reticulum lumen"/>
    <property type="evidence" value="ECO:0007669"/>
    <property type="project" value="UniProtKB-SubCell"/>
</dbReference>
<sequence length="403" mass="46793">MKCLIRIAIVALLCTNYCLGDTCSSESCPSESKTNRYSKDANTKYAKYYAAIEKAEANYIECNSSGCKCFADVMSRDLDVFSKRRIDQTLIQSAKSRGTLYQIINGQLYRQKDCMFPSRCAGIEYFLTRVITNTTNLELVINTRDYPQSGKHFGEPLPIFSFSKTPDYNDIMYPAWAFWAGGPAISLYPNGLGRWDTHRVTLDDARQKFSWDEKKDVAFFRGSRTSSERDNLVLLSRAKPELVEAQYTKNQAWKSEKDTLNMPPVKEVALEKHCEYKYLFNYRGVAASFRHKHLFLCGSLVFHVGDEWKEFYYDALKPWIHYIPVQPNASPKELENLIRFAQDNDAIAKRIAERGRDFIFEKLTLEDVMCYWRRLIRRYAKLVDYKPTMAKDMILIKKSKSTH</sequence>
<protein>
    <recommendedName>
        <fullName evidence="8">Glycosyl transferase CAP10 domain-containing protein</fullName>
    </recommendedName>
</protein>
<evidence type="ECO:0000259" key="8">
    <source>
        <dbReference type="SMART" id="SM00672"/>
    </source>
</evidence>
<evidence type="ECO:0000256" key="6">
    <source>
        <dbReference type="ARBA" id="ARBA00045690"/>
    </source>
</evidence>
<accession>A0ABD2WJ07</accession>
<proteinExistence type="inferred from homology"/>
<comment type="caution">
    <text evidence="9">The sequence shown here is derived from an EMBL/GenBank/DDBJ whole genome shotgun (WGS) entry which is preliminary data.</text>
</comment>
<keyword evidence="10" id="KW-1185">Reference proteome</keyword>
<reference evidence="9 10" key="1">
    <citation type="journal article" date="2024" name="bioRxiv">
        <title>A reference genome for Trichogramma kaykai: A tiny desert-dwelling parasitoid wasp with competing sex-ratio distorters.</title>
        <authorList>
            <person name="Culotta J."/>
            <person name="Lindsey A.R."/>
        </authorList>
    </citation>
    <scope>NUCLEOTIDE SEQUENCE [LARGE SCALE GENOMIC DNA]</scope>
    <source>
        <strain evidence="9 10">KSX58</strain>
    </source>
</reference>
<keyword evidence="4" id="KW-0328">Glycosyltransferase</keyword>
<dbReference type="GO" id="GO:0016757">
    <property type="term" value="F:glycosyltransferase activity"/>
    <property type="evidence" value="ECO:0007669"/>
    <property type="project" value="UniProtKB-KW"/>
</dbReference>
<dbReference type="InterPro" id="IPR006598">
    <property type="entry name" value="CAP10"/>
</dbReference>
<comment type="function">
    <text evidence="6">Protein O-glucosyltransferase. Catalyzes the reaction that attaches glucose through an O-glycosidic linkage to a conserved serine residue found in the consensus sequence C-X-S-X-[PA]-C in epidermal growth factor-like repeats. Regulates Notch signaling by glucosylating Notch in the ER, glucosylation is required for the correct folding and cleavage of Notch.</text>
</comment>
<evidence type="ECO:0000256" key="1">
    <source>
        <dbReference type="ARBA" id="ARBA00004319"/>
    </source>
</evidence>
<comment type="subcellular location">
    <subcellularLocation>
        <location evidence="1">Endoplasmic reticulum lumen</location>
    </subcellularLocation>
</comment>
<evidence type="ECO:0000313" key="10">
    <source>
        <dbReference type="Proteomes" id="UP001627154"/>
    </source>
</evidence>
<name>A0ABD2WJ07_9HYME</name>
<dbReference type="EMBL" id="JBJJXI010000103">
    <property type="protein sequence ID" value="KAL3392547.1"/>
    <property type="molecule type" value="Genomic_DNA"/>
</dbReference>
<dbReference type="InterPro" id="IPR051091">
    <property type="entry name" value="O-Glucosyltr/Glycosyltrsf_90"/>
</dbReference>
<evidence type="ECO:0000256" key="4">
    <source>
        <dbReference type="ARBA" id="ARBA00022676"/>
    </source>
</evidence>